<feature type="compositionally biased region" description="Polar residues" evidence="1">
    <location>
        <begin position="39"/>
        <end position="53"/>
    </location>
</feature>
<dbReference type="AlphaFoldDB" id="A0A2N9GTL9"/>
<reference evidence="2" key="1">
    <citation type="submission" date="2018-02" db="EMBL/GenBank/DDBJ databases">
        <authorList>
            <person name="Cohen D.B."/>
            <person name="Kent A.D."/>
        </authorList>
    </citation>
    <scope>NUCLEOTIDE SEQUENCE</scope>
</reference>
<dbReference type="EMBL" id="OIVN01002342">
    <property type="protein sequence ID" value="SPD02828.1"/>
    <property type="molecule type" value="Genomic_DNA"/>
</dbReference>
<feature type="region of interest" description="Disordered" evidence="1">
    <location>
        <begin position="26"/>
        <end position="66"/>
    </location>
</feature>
<gene>
    <name evidence="2" type="ORF">FSB_LOCUS30710</name>
</gene>
<accession>A0A2N9GTL9</accession>
<proteinExistence type="predicted"/>
<sequence>MEKTRQATYQSDAALFIVFPKRPAQSSMAETPHCPVVTVDTTTKPSTAAPNVTKSHEKDKRGAEKAKEVAMATKVPPLKSSDHHSPALQWSLLIFNMELRKNGLEVGGLIY</sequence>
<protein>
    <submittedName>
        <fullName evidence="2">Uncharacterized protein</fullName>
    </submittedName>
</protein>
<evidence type="ECO:0000256" key="1">
    <source>
        <dbReference type="SAM" id="MobiDB-lite"/>
    </source>
</evidence>
<feature type="compositionally biased region" description="Basic and acidic residues" evidence="1">
    <location>
        <begin position="54"/>
        <end position="66"/>
    </location>
</feature>
<name>A0A2N9GTL9_FAGSY</name>
<organism evidence="2">
    <name type="scientific">Fagus sylvatica</name>
    <name type="common">Beechnut</name>
    <dbReference type="NCBI Taxonomy" id="28930"/>
    <lineage>
        <taxon>Eukaryota</taxon>
        <taxon>Viridiplantae</taxon>
        <taxon>Streptophyta</taxon>
        <taxon>Embryophyta</taxon>
        <taxon>Tracheophyta</taxon>
        <taxon>Spermatophyta</taxon>
        <taxon>Magnoliopsida</taxon>
        <taxon>eudicotyledons</taxon>
        <taxon>Gunneridae</taxon>
        <taxon>Pentapetalae</taxon>
        <taxon>rosids</taxon>
        <taxon>fabids</taxon>
        <taxon>Fagales</taxon>
        <taxon>Fagaceae</taxon>
        <taxon>Fagus</taxon>
    </lineage>
</organism>
<evidence type="ECO:0000313" key="2">
    <source>
        <dbReference type="EMBL" id="SPD02828.1"/>
    </source>
</evidence>